<dbReference type="Gene3D" id="3.30.200.20">
    <property type="entry name" value="Phosphorylase Kinase, domain 1"/>
    <property type="match status" value="1"/>
</dbReference>
<name>A0A844W1W7_9RHOB</name>
<evidence type="ECO:0000313" key="2">
    <source>
        <dbReference type="EMBL" id="MWB78126.1"/>
    </source>
</evidence>
<dbReference type="Proteomes" id="UP000443843">
    <property type="component" value="Unassembled WGS sequence"/>
</dbReference>
<dbReference type="InterPro" id="IPR011009">
    <property type="entry name" value="Kinase-like_dom_sf"/>
</dbReference>
<dbReference type="EMBL" id="WNXQ01000004">
    <property type="protein sequence ID" value="MWB78126.1"/>
    <property type="molecule type" value="Genomic_DNA"/>
</dbReference>
<feature type="domain" description="Aminoglycoside phosphotransferase" evidence="1">
    <location>
        <begin position="61"/>
        <end position="269"/>
    </location>
</feature>
<gene>
    <name evidence="2" type="ORF">GLS40_08835</name>
</gene>
<evidence type="ECO:0000259" key="1">
    <source>
        <dbReference type="Pfam" id="PF01636"/>
    </source>
</evidence>
<dbReference type="InterPro" id="IPR041726">
    <property type="entry name" value="ACAD10_11_N"/>
</dbReference>
<sequence>MRDAGGIPGLPLWRTDGLGPALADFLSAQAGAPVAVTNLRRFTAGLSWVTVAFTMTPSDAPARDLILRIGDPNGLLAPYSTEPEVRAFTALAGTDAPVPGVLWHSDDPEVFGAPFMIVTRMPGETLLPRWPGLGDQAPYPHAETVAEDFARHLATIHGCPWRGTSAEALSPGVTADTCTHAEIDRWVRHASGPSGGLEDNAMRFAAGWLHAHARPAGAVTLLHGDYRVGNFLVDGGRITGLLDWELTHLGDPHEDLAWASLRTFGGTATTLSGLLDLDRFHMTYAAASGRRVDPGLIRYFHVLGQFKMAAMLIGTEQRLMAGDVHDVRLAVMALQKSTTLLGMLKMIEVAS</sequence>
<protein>
    <submittedName>
        <fullName evidence="2">Phosphotransferase</fullName>
    </submittedName>
</protein>
<comment type="caution">
    <text evidence="2">The sequence shown here is derived from an EMBL/GenBank/DDBJ whole genome shotgun (WGS) entry which is preliminary data.</text>
</comment>
<dbReference type="AlphaFoldDB" id="A0A844W1W7"/>
<dbReference type="InterPro" id="IPR051678">
    <property type="entry name" value="AGP_Transferase"/>
</dbReference>
<dbReference type="PANTHER" id="PTHR21310">
    <property type="entry name" value="AMINOGLYCOSIDE PHOSPHOTRANSFERASE-RELATED-RELATED"/>
    <property type="match status" value="1"/>
</dbReference>
<keyword evidence="3" id="KW-1185">Reference proteome</keyword>
<dbReference type="CDD" id="cd05154">
    <property type="entry name" value="ACAD10_11_N-like"/>
    <property type="match status" value="1"/>
</dbReference>
<dbReference type="RefSeq" id="WP_160382394.1">
    <property type="nucleotide sequence ID" value="NZ_WNXQ01000004.1"/>
</dbReference>
<evidence type="ECO:0000313" key="3">
    <source>
        <dbReference type="Proteomes" id="UP000443843"/>
    </source>
</evidence>
<reference evidence="2 3" key="1">
    <citation type="submission" date="2019-11" db="EMBL/GenBank/DDBJ databases">
        <title>Pseudooceanicola pacifica sp. nov., isolated from deep-sea sediment of the Pacific Ocean.</title>
        <authorList>
            <person name="Lyu L."/>
        </authorList>
    </citation>
    <scope>NUCLEOTIDE SEQUENCE [LARGE SCALE GENOMIC DNA]</scope>
    <source>
        <strain evidence="2 3">216_PA32_1</strain>
    </source>
</reference>
<organism evidence="2 3">
    <name type="scientific">Pseudooceanicola pacificus</name>
    <dbReference type="NCBI Taxonomy" id="2676438"/>
    <lineage>
        <taxon>Bacteria</taxon>
        <taxon>Pseudomonadati</taxon>
        <taxon>Pseudomonadota</taxon>
        <taxon>Alphaproteobacteria</taxon>
        <taxon>Rhodobacterales</taxon>
        <taxon>Paracoccaceae</taxon>
        <taxon>Pseudooceanicola</taxon>
    </lineage>
</organism>
<dbReference type="Pfam" id="PF01636">
    <property type="entry name" value="APH"/>
    <property type="match status" value="1"/>
</dbReference>
<accession>A0A844W1W7</accession>
<proteinExistence type="predicted"/>
<dbReference type="GO" id="GO:0016740">
    <property type="term" value="F:transferase activity"/>
    <property type="evidence" value="ECO:0007669"/>
    <property type="project" value="UniProtKB-KW"/>
</dbReference>
<dbReference type="Gene3D" id="3.90.1200.10">
    <property type="match status" value="1"/>
</dbReference>
<keyword evidence="2" id="KW-0808">Transferase</keyword>
<dbReference type="InterPro" id="IPR002575">
    <property type="entry name" value="Aminoglycoside_PTrfase"/>
</dbReference>
<dbReference type="SUPFAM" id="SSF56112">
    <property type="entry name" value="Protein kinase-like (PK-like)"/>
    <property type="match status" value="1"/>
</dbReference>